<dbReference type="OrthoDB" id="2857147at2"/>
<keyword evidence="3" id="KW-1185">Reference proteome</keyword>
<dbReference type="STRING" id="1441095.AM592_00845"/>
<evidence type="ECO:0000313" key="3">
    <source>
        <dbReference type="Proteomes" id="UP000067625"/>
    </source>
</evidence>
<dbReference type="RefSeq" id="WP_053602033.1">
    <property type="nucleotide sequence ID" value="NZ_CP012600.1"/>
</dbReference>
<evidence type="ECO:0000313" key="2">
    <source>
        <dbReference type="EMBL" id="ALC80308.1"/>
    </source>
</evidence>
<evidence type="ECO:0000256" key="1">
    <source>
        <dbReference type="SAM" id="Coils"/>
    </source>
</evidence>
<dbReference type="PATRIC" id="fig|1441095.3.peg.188"/>
<keyword evidence="1" id="KW-0175">Coiled coil</keyword>
<reference evidence="3" key="1">
    <citation type="submission" date="2015-08" db="EMBL/GenBank/DDBJ databases">
        <title>Genome sequencing project for genomic taxonomy and phylogenomics of Bacillus-like bacteria.</title>
        <authorList>
            <person name="Liu B."/>
            <person name="Wang J."/>
            <person name="Zhu Y."/>
            <person name="Liu G."/>
            <person name="Chen Q."/>
            <person name="Chen Z."/>
            <person name="Lan J."/>
            <person name="Che J."/>
            <person name="Ge C."/>
            <person name="Shi H."/>
            <person name="Pan Z."/>
            <person name="Liu X."/>
        </authorList>
    </citation>
    <scope>NUCLEOTIDE SEQUENCE [LARGE SCALE GENOMIC DNA]</scope>
    <source>
        <strain evidence="3">FJAT-4402</strain>
    </source>
</reference>
<accession>A0A0M4G660</accession>
<protein>
    <submittedName>
        <fullName evidence="2">Uncharacterized protein</fullName>
    </submittedName>
</protein>
<dbReference type="EMBL" id="CP012600">
    <property type="protein sequence ID" value="ALC80308.1"/>
    <property type="molecule type" value="Genomic_DNA"/>
</dbReference>
<reference evidence="2 3" key="2">
    <citation type="journal article" date="2016" name="Int. J. Syst. Evol. Microbiol.">
        <title>Bacillus gobiensis sp. nov., isolated from a soil sample.</title>
        <authorList>
            <person name="Liu B."/>
            <person name="Liu G.H."/>
            <person name="Cetin S."/>
            <person name="Schumann P."/>
            <person name="Pan Z.Z."/>
            <person name="Chen Q.Q."/>
        </authorList>
    </citation>
    <scope>NUCLEOTIDE SEQUENCE [LARGE SCALE GENOMIC DNA]</scope>
    <source>
        <strain evidence="2 3">FJAT-4402</strain>
    </source>
</reference>
<feature type="coiled-coil region" evidence="1">
    <location>
        <begin position="11"/>
        <end position="45"/>
    </location>
</feature>
<sequence>MFSLDSLVHIRSAISGEVADVEEKIDRLNQAKKEIEHQQNDYLGECRKILKPELAKSWTGSRANKFNDSRDEAHQTIENILNHEYESYKDRIDWEIAQLNMQKETLSFAGILAREAVEIADAGQDAWEAAGDKFNDLKRWLF</sequence>
<gene>
    <name evidence="2" type="ORF">AM592_00845</name>
</gene>
<dbReference type="Pfam" id="PF16888">
    <property type="entry name" value="YwqH-like"/>
    <property type="match status" value="1"/>
</dbReference>
<dbReference type="Proteomes" id="UP000067625">
    <property type="component" value="Chromosome"/>
</dbReference>
<dbReference type="AlphaFoldDB" id="A0A0M4G660"/>
<name>A0A0M4G660_9BACI</name>
<dbReference type="InterPro" id="IPR031681">
    <property type="entry name" value="YwqH-like"/>
</dbReference>
<proteinExistence type="predicted"/>
<organism evidence="2 3">
    <name type="scientific">Bacillus gobiensis</name>
    <dbReference type="NCBI Taxonomy" id="1441095"/>
    <lineage>
        <taxon>Bacteria</taxon>
        <taxon>Bacillati</taxon>
        <taxon>Bacillota</taxon>
        <taxon>Bacilli</taxon>
        <taxon>Bacillales</taxon>
        <taxon>Bacillaceae</taxon>
        <taxon>Bacillus</taxon>
    </lineage>
</organism>